<evidence type="ECO:0000256" key="6">
    <source>
        <dbReference type="ARBA" id="ARBA00023136"/>
    </source>
</evidence>
<keyword evidence="6 7" id="KW-0472">Membrane</keyword>
<feature type="transmembrane region" description="Helical" evidence="7">
    <location>
        <begin position="9"/>
        <end position="27"/>
    </location>
</feature>
<comment type="subcellular location">
    <subcellularLocation>
        <location evidence="1 7">Cell membrane</location>
        <topology evidence="1 7">Multi-pass membrane protein</topology>
    </subcellularLocation>
</comment>
<dbReference type="AlphaFoldDB" id="A0A0R1MXU7"/>
<proteinExistence type="inferred from homology"/>
<dbReference type="SUPFAM" id="SSF161098">
    <property type="entry name" value="MetI-like"/>
    <property type="match status" value="1"/>
</dbReference>
<dbReference type="InterPro" id="IPR035906">
    <property type="entry name" value="MetI-like_sf"/>
</dbReference>
<keyword evidence="10" id="KW-1185">Reference proteome</keyword>
<dbReference type="Pfam" id="PF00528">
    <property type="entry name" value="BPD_transp_1"/>
    <property type="match status" value="1"/>
</dbReference>
<evidence type="ECO:0000259" key="8">
    <source>
        <dbReference type="PROSITE" id="PS50928"/>
    </source>
</evidence>
<accession>A0A0R1MXU7</accession>
<evidence type="ECO:0000256" key="5">
    <source>
        <dbReference type="ARBA" id="ARBA00022989"/>
    </source>
</evidence>
<name>A0A0R1MXU7_9LACO</name>
<sequence length="319" mass="35576">MWKTILRRVLLMIPQIIILSLFVFILAKMMPGDPFTGLINPQTSASQIAQIRQEAGLNDPWPVQYFRWVGNALHGNFGLSYQFHKPVIDLISERAVNTLYLAVFSVILTYLISIPLGIWAGRYQGSLIDNSIQFYNFVSISVPSFVWYLLAIALFGFVWHIFPTSGSVSVQASGFIGVTLSRLYHIILPGVLIALMSTAGNIQYLRSGIIDNQLEDYVRTARSKGVPERVVFNKHILRNSLLPIAAFFGNVITGLLGGSVFAETIFSYPGMGKLFIDSVQARDYSVMTALIVMYGFLTLLGNLLSDIIMSIVDPRIRID</sequence>
<comment type="caution">
    <text evidence="9">The sequence shown here is derived from an EMBL/GenBank/DDBJ whole genome shotgun (WGS) entry which is preliminary data.</text>
</comment>
<dbReference type="PROSITE" id="PS50928">
    <property type="entry name" value="ABC_TM1"/>
    <property type="match status" value="1"/>
</dbReference>
<dbReference type="PANTHER" id="PTHR43163:SF6">
    <property type="entry name" value="DIPEPTIDE TRANSPORT SYSTEM PERMEASE PROTEIN DPPB-RELATED"/>
    <property type="match status" value="1"/>
</dbReference>
<dbReference type="InterPro" id="IPR000515">
    <property type="entry name" value="MetI-like"/>
</dbReference>
<evidence type="ECO:0000256" key="4">
    <source>
        <dbReference type="ARBA" id="ARBA00022692"/>
    </source>
</evidence>
<dbReference type="GO" id="GO:0005886">
    <property type="term" value="C:plasma membrane"/>
    <property type="evidence" value="ECO:0007669"/>
    <property type="project" value="UniProtKB-SubCell"/>
</dbReference>
<feature type="transmembrane region" description="Helical" evidence="7">
    <location>
        <begin position="134"/>
        <end position="162"/>
    </location>
</feature>
<dbReference type="InterPro" id="IPR045621">
    <property type="entry name" value="BPD_transp_1_N"/>
</dbReference>
<evidence type="ECO:0000256" key="2">
    <source>
        <dbReference type="ARBA" id="ARBA00022448"/>
    </source>
</evidence>
<organism evidence="9 10">
    <name type="scientific">Schleiferilactobacillus perolens DSM 12744</name>
    <dbReference type="NCBI Taxonomy" id="1423792"/>
    <lineage>
        <taxon>Bacteria</taxon>
        <taxon>Bacillati</taxon>
        <taxon>Bacillota</taxon>
        <taxon>Bacilli</taxon>
        <taxon>Lactobacillales</taxon>
        <taxon>Lactobacillaceae</taxon>
        <taxon>Schleiferilactobacillus</taxon>
    </lineage>
</organism>
<dbReference type="STRING" id="1423792.FD09_GL002499"/>
<feature type="domain" description="ABC transmembrane type-1" evidence="8">
    <location>
        <begin position="95"/>
        <end position="305"/>
    </location>
</feature>
<dbReference type="RefSeq" id="WP_057819846.1">
    <property type="nucleotide sequence ID" value="NZ_AZEC01000005.1"/>
</dbReference>
<keyword evidence="5 7" id="KW-1133">Transmembrane helix</keyword>
<keyword evidence="4 7" id="KW-0812">Transmembrane</keyword>
<dbReference type="GO" id="GO:0055085">
    <property type="term" value="P:transmembrane transport"/>
    <property type="evidence" value="ECO:0007669"/>
    <property type="project" value="InterPro"/>
</dbReference>
<evidence type="ECO:0000256" key="7">
    <source>
        <dbReference type="RuleBase" id="RU363032"/>
    </source>
</evidence>
<evidence type="ECO:0000313" key="10">
    <source>
        <dbReference type="Proteomes" id="UP000051330"/>
    </source>
</evidence>
<evidence type="ECO:0000313" key="9">
    <source>
        <dbReference type="EMBL" id="KRL12959.1"/>
    </source>
</evidence>
<keyword evidence="2 7" id="KW-0813">Transport</keyword>
<feature type="transmembrane region" description="Helical" evidence="7">
    <location>
        <begin position="241"/>
        <end position="266"/>
    </location>
</feature>
<feature type="transmembrane region" description="Helical" evidence="7">
    <location>
        <begin position="286"/>
        <end position="312"/>
    </location>
</feature>
<dbReference type="Gene3D" id="1.10.3720.10">
    <property type="entry name" value="MetI-like"/>
    <property type="match status" value="1"/>
</dbReference>
<dbReference type="CDD" id="cd06261">
    <property type="entry name" value="TM_PBP2"/>
    <property type="match status" value="1"/>
</dbReference>
<evidence type="ECO:0000256" key="3">
    <source>
        <dbReference type="ARBA" id="ARBA00022475"/>
    </source>
</evidence>
<dbReference type="EMBL" id="AZEC01000005">
    <property type="protein sequence ID" value="KRL12959.1"/>
    <property type="molecule type" value="Genomic_DNA"/>
</dbReference>
<dbReference type="OrthoDB" id="9773683at2"/>
<protein>
    <submittedName>
        <fullName evidence="9">Oligopeptide ABC superfamily ATP binding cassette transporter, membrane protein</fullName>
    </submittedName>
</protein>
<evidence type="ECO:0000256" key="1">
    <source>
        <dbReference type="ARBA" id="ARBA00004651"/>
    </source>
</evidence>
<dbReference type="Pfam" id="PF19300">
    <property type="entry name" value="BPD_transp_1_N"/>
    <property type="match status" value="1"/>
</dbReference>
<comment type="similarity">
    <text evidence="7">Belongs to the binding-protein-dependent transport system permease family.</text>
</comment>
<dbReference type="NCBIfam" id="NF045472">
    <property type="entry name" value="Opp4B"/>
    <property type="match status" value="1"/>
</dbReference>
<dbReference type="PATRIC" id="fig|1423792.3.peg.2547"/>
<feature type="transmembrane region" description="Helical" evidence="7">
    <location>
        <begin position="99"/>
        <end position="122"/>
    </location>
</feature>
<dbReference type="Proteomes" id="UP000051330">
    <property type="component" value="Unassembled WGS sequence"/>
</dbReference>
<gene>
    <name evidence="9" type="ORF">FD09_GL002499</name>
</gene>
<keyword evidence="3" id="KW-1003">Cell membrane</keyword>
<dbReference type="PANTHER" id="PTHR43163">
    <property type="entry name" value="DIPEPTIDE TRANSPORT SYSTEM PERMEASE PROTEIN DPPB-RELATED"/>
    <property type="match status" value="1"/>
</dbReference>
<reference evidence="9 10" key="1">
    <citation type="journal article" date="2015" name="Genome Announc.">
        <title>Expanding the biotechnology potential of lactobacilli through comparative genomics of 213 strains and associated genera.</title>
        <authorList>
            <person name="Sun Z."/>
            <person name="Harris H.M."/>
            <person name="McCann A."/>
            <person name="Guo C."/>
            <person name="Argimon S."/>
            <person name="Zhang W."/>
            <person name="Yang X."/>
            <person name="Jeffery I.B."/>
            <person name="Cooney J.C."/>
            <person name="Kagawa T.F."/>
            <person name="Liu W."/>
            <person name="Song Y."/>
            <person name="Salvetti E."/>
            <person name="Wrobel A."/>
            <person name="Rasinkangas P."/>
            <person name="Parkhill J."/>
            <person name="Rea M.C."/>
            <person name="O'Sullivan O."/>
            <person name="Ritari J."/>
            <person name="Douillard F.P."/>
            <person name="Paul Ross R."/>
            <person name="Yang R."/>
            <person name="Briner A.E."/>
            <person name="Felis G.E."/>
            <person name="de Vos W.M."/>
            <person name="Barrangou R."/>
            <person name="Klaenhammer T.R."/>
            <person name="Caufield P.W."/>
            <person name="Cui Y."/>
            <person name="Zhang H."/>
            <person name="O'Toole P.W."/>
        </authorList>
    </citation>
    <scope>NUCLEOTIDE SEQUENCE [LARGE SCALE GENOMIC DNA]</scope>
    <source>
        <strain evidence="9 10">DSM 12744</strain>
    </source>
</reference>
<feature type="transmembrane region" description="Helical" evidence="7">
    <location>
        <begin position="182"/>
        <end position="202"/>
    </location>
</feature>